<comment type="subunit">
    <text evidence="5">V-ATPase is a heteromultimeric enzyme made up of two complexes: the ATP-hydrolytic V1 complex and the proton translocation V0 complex. The V1 complex consists of three catalytic AB heterodimers that form a heterohexamer, three peripheral stalks each consisting of EG heterodimers, one central rotor including subunits D and F, and the regulatory subunits C and H. The proton translocation complex V0 consists of the proton transport subunit a, a ring of proteolipid subunits c9c'', rotary subunit d, subunits e and f, and two accessory subunits.</text>
</comment>
<protein>
    <recommendedName>
        <fullName evidence="5">V-type proton ATPase subunit C</fullName>
    </recommendedName>
</protein>
<keyword evidence="2 5" id="KW-0813">Transport</keyword>
<keyword evidence="3 5" id="KW-0375">Hydrogen ion transport</keyword>
<keyword evidence="4 5" id="KW-0406">Ion transport</keyword>
<dbReference type="SUPFAM" id="SSF118203">
    <property type="entry name" value="Vacuolar ATP synthase subunit C"/>
    <property type="match status" value="1"/>
</dbReference>
<evidence type="ECO:0000256" key="2">
    <source>
        <dbReference type="ARBA" id="ARBA00022448"/>
    </source>
</evidence>
<reference evidence="8" key="3">
    <citation type="journal article" date="2016" name="Gigascience">
        <title>De novo construction of an expanded transcriptome assembly for the western tarnished plant bug, Lygus hesperus.</title>
        <authorList>
            <person name="Tassone E.E."/>
            <person name="Geib S.M."/>
            <person name="Hall B."/>
            <person name="Fabrick J.A."/>
            <person name="Brent C.S."/>
            <person name="Hull J.J."/>
        </authorList>
    </citation>
    <scope>NUCLEOTIDE SEQUENCE</scope>
</reference>
<dbReference type="EMBL" id="GDHC01014025">
    <property type="protein sequence ID" value="JAQ04604.1"/>
    <property type="molecule type" value="Transcribed_RNA"/>
</dbReference>
<name>A0A0A9Y5H8_LYGHE</name>
<comment type="similarity">
    <text evidence="1 5">Belongs to the V-ATPase C subunit family.</text>
</comment>
<dbReference type="EMBL" id="GBHO01017251">
    <property type="protein sequence ID" value="JAG26353.1"/>
    <property type="molecule type" value="Transcribed_RNA"/>
</dbReference>
<reference evidence="7" key="2">
    <citation type="submission" date="2014-07" db="EMBL/GenBank/DDBJ databases">
        <authorList>
            <person name="Hull J."/>
        </authorList>
    </citation>
    <scope>NUCLEOTIDE SEQUENCE</scope>
</reference>
<gene>
    <name evidence="7" type="primary">atp6v1c1a</name>
    <name evidence="8" type="synonym">atp6v1c1a_1</name>
    <name evidence="7" type="ORF">CM83_99465</name>
    <name evidence="8" type="ORF">g.485</name>
</gene>
<sequence length="175" mass="19918">MKLEEMAQQAGKTLSTTDNGVQHSDAANGGADTETKVERKSARISTPTVVPDSAVLVIDENQVPGDEYVLYRVVLFKRHDHTTNEGADNVDAWKALCREQRWTVRPFEYNKDEEKQNSILLADLTNKRRAAWRYLLMWTETKFDGVFISWIHIIAAKVFVESILRYGVRAVFSAV</sequence>
<organism evidence="7">
    <name type="scientific">Lygus hesperus</name>
    <name type="common">Western plant bug</name>
    <dbReference type="NCBI Taxonomy" id="30085"/>
    <lineage>
        <taxon>Eukaryota</taxon>
        <taxon>Metazoa</taxon>
        <taxon>Ecdysozoa</taxon>
        <taxon>Arthropoda</taxon>
        <taxon>Hexapoda</taxon>
        <taxon>Insecta</taxon>
        <taxon>Pterygota</taxon>
        <taxon>Neoptera</taxon>
        <taxon>Paraneoptera</taxon>
        <taxon>Hemiptera</taxon>
        <taxon>Heteroptera</taxon>
        <taxon>Panheteroptera</taxon>
        <taxon>Cimicomorpha</taxon>
        <taxon>Miridae</taxon>
        <taxon>Mirini</taxon>
        <taxon>Lygus</taxon>
    </lineage>
</organism>
<accession>A0A0A9Y5H8</accession>
<evidence type="ECO:0000256" key="4">
    <source>
        <dbReference type="ARBA" id="ARBA00023065"/>
    </source>
</evidence>
<dbReference type="GO" id="GO:0000221">
    <property type="term" value="C:vacuolar proton-transporting V-type ATPase, V1 domain"/>
    <property type="evidence" value="ECO:0007669"/>
    <property type="project" value="TreeGrafter"/>
</dbReference>
<dbReference type="InterPro" id="IPR036132">
    <property type="entry name" value="Vac_ATP_synth_c_sf"/>
</dbReference>
<feature type="compositionally biased region" description="Polar residues" evidence="6">
    <location>
        <begin position="10"/>
        <end position="22"/>
    </location>
</feature>
<dbReference type="Gene3D" id="3.30.70.100">
    <property type="match status" value="1"/>
</dbReference>
<dbReference type="PANTHER" id="PTHR10137">
    <property type="entry name" value="V-TYPE PROTON ATPASE SUBUNIT C"/>
    <property type="match status" value="1"/>
</dbReference>
<evidence type="ECO:0000256" key="6">
    <source>
        <dbReference type="SAM" id="MobiDB-lite"/>
    </source>
</evidence>
<reference evidence="7" key="1">
    <citation type="journal article" date="2014" name="PLoS ONE">
        <title>Transcriptome-Based Identification of ABC Transporters in the Western Tarnished Plant Bug Lygus hesperus.</title>
        <authorList>
            <person name="Hull J.J."/>
            <person name="Chaney K."/>
            <person name="Geib S.M."/>
            <person name="Fabrick J.A."/>
            <person name="Brent C.S."/>
            <person name="Walsh D."/>
            <person name="Lavine L.C."/>
        </authorList>
    </citation>
    <scope>NUCLEOTIDE SEQUENCE</scope>
</reference>
<evidence type="ECO:0000256" key="1">
    <source>
        <dbReference type="ARBA" id="ARBA00006138"/>
    </source>
</evidence>
<proteinExistence type="inferred from homology"/>
<comment type="function">
    <text evidence="5">Subunit of the V1 complex of vacuolar(H+)-ATPase (V-ATPase), a multisubunit enzyme composed of a peripheral complex (V1) that hydrolyzes ATP and a membrane integral complex (V0) that translocates protons. V-ATPase is responsible for acidifying and maintaining the pH of intracellular compartments and in some cell types, is targeted to the plasma membrane, where it is responsible for acidifying the extracellular environment. Subunit C is necessary for the assembly of the catalytic sector of the enzyme and is likely to have a specific function in its catalytic activity.</text>
</comment>
<evidence type="ECO:0000313" key="7">
    <source>
        <dbReference type="EMBL" id="JAG26353.1"/>
    </source>
</evidence>
<dbReference type="AlphaFoldDB" id="A0A0A9Y5H8"/>
<evidence type="ECO:0000256" key="5">
    <source>
        <dbReference type="RuleBase" id="RU364010"/>
    </source>
</evidence>
<evidence type="ECO:0000313" key="8">
    <source>
        <dbReference type="EMBL" id="JAQ04604.1"/>
    </source>
</evidence>
<evidence type="ECO:0000256" key="3">
    <source>
        <dbReference type="ARBA" id="ARBA00022781"/>
    </source>
</evidence>
<feature type="region of interest" description="Disordered" evidence="6">
    <location>
        <begin position="1"/>
        <end position="44"/>
    </location>
</feature>
<dbReference type="InterPro" id="IPR004907">
    <property type="entry name" value="ATPase_V1-cplx_csu"/>
</dbReference>
<dbReference type="PANTHER" id="PTHR10137:SF0">
    <property type="entry name" value="V-TYPE PROTON ATPASE SUBUNIT C"/>
    <property type="match status" value="1"/>
</dbReference>
<dbReference type="Gene3D" id="1.20.1460.10">
    <property type="entry name" value="subunit c (vma5p) of the yeast v-atpase, domain 2"/>
    <property type="match status" value="1"/>
</dbReference>
<dbReference type="GO" id="GO:0046961">
    <property type="term" value="F:proton-transporting ATPase activity, rotational mechanism"/>
    <property type="evidence" value="ECO:0007669"/>
    <property type="project" value="InterPro"/>
</dbReference>
<dbReference type="Pfam" id="PF03223">
    <property type="entry name" value="V-ATPase_C"/>
    <property type="match status" value="1"/>
</dbReference>